<reference evidence="2 3" key="1">
    <citation type="submission" date="2011-08" db="EMBL/GenBank/DDBJ databases">
        <title>The Genome Sequence of Prevotella sp. oral taxon 302 str. F0323.</title>
        <authorList>
            <consortium name="The Broad Institute Genome Sequencing Platform"/>
            <person name="Earl A."/>
            <person name="Ward D."/>
            <person name="Feldgarden M."/>
            <person name="Gevers D."/>
            <person name="Izard J."/>
            <person name="Blanton J.M."/>
            <person name="Baranova O.V."/>
            <person name="Tanner A.C."/>
            <person name="Dewhirst F.E."/>
            <person name="Young S.K."/>
            <person name="Zeng Q."/>
            <person name="Gargeya S."/>
            <person name="Fitzgerald M."/>
            <person name="Haas B."/>
            <person name="Abouelleil A."/>
            <person name="Alvarado L."/>
            <person name="Arachchi H.M."/>
            <person name="Berlin A."/>
            <person name="Brown A."/>
            <person name="Chapman S.B."/>
            <person name="Chen Z."/>
            <person name="Dunbar C."/>
            <person name="Freedman E."/>
            <person name="Gearin G."/>
            <person name="Gellesch M."/>
            <person name="Goldberg J."/>
            <person name="Griggs A."/>
            <person name="Gujja S."/>
            <person name="Heiman D."/>
            <person name="Howarth C."/>
            <person name="Larson L."/>
            <person name="Lui A."/>
            <person name="MacDonald P.J.P."/>
            <person name="Montmayeur A."/>
            <person name="Murphy C."/>
            <person name="Neiman D."/>
            <person name="Pearson M."/>
            <person name="Priest M."/>
            <person name="Roberts A."/>
            <person name="Saif S."/>
            <person name="Shea T."/>
            <person name="Shenoy N."/>
            <person name="Sisk P."/>
            <person name="Stolte C."/>
            <person name="Sykes S."/>
            <person name="Wortman J."/>
            <person name="Nusbaum C."/>
            <person name="Birren B."/>
        </authorList>
    </citation>
    <scope>NUCLEOTIDE SEQUENCE [LARGE SCALE GENOMIC DNA]</scope>
    <source>
        <strain evidence="2 3">F0323</strain>
    </source>
</reference>
<evidence type="ECO:0000313" key="3">
    <source>
        <dbReference type="Proteomes" id="UP000015993"/>
    </source>
</evidence>
<dbReference type="Proteomes" id="UP000015993">
    <property type="component" value="Unassembled WGS sequence"/>
</dbReference>
<dbReference type="STRING" id="679199.HMPREF9332_00504"/>
<accession>G5GAA3</accession>
<sequence>MTIAGIDKKIIKTFVGVAIWRTFAIENEGNVMANAIVGISVAVIVTVFVICNALHFFRTEKRHRSIHGDSFRYFDVHED</sequence>
<keyword evidence="1" id="KW-0472">Membrane</keyword>
<proteinExistence type="predicted"/>
<organism evidence="2 3">
    <name type="scientific">Alloprevotella rava F0323</name>
    <dbReference type="NCBI Taxonomy" id="679199"/>
    <lineage>
        <taxon>Bacteria</taxon>
        <taxon>Pseudomonadati</taxon>
        <taxon>Bacteroidota</taxon>
        <taxon>Bacteroidia</taxon>
        <taxon>Bacteroidales</taxon>
        <taxon>Prevotellaceae</taxon>
        <taxon>Alloprevotella</taxon>
    </lineage>
</organism>
<keyword evidence="1" id="KW-0812">Transmembrane</keyword>
<keyword evidence="1" id="KW-1133">Transmembrane helix</keyword>
<name>G5GAA3_9BACT</name>
<dbReference type="HOGENOM" id="CLU_2598285_0_0_10"/>
<dbReference type="EMBL" id="ACZK01000011">
    <property type="protein sequence ID" value="EHG23690.1"/>
    <property type="molecule type" value="Genomic_DNA"/>
</dbReference>
<evidence type="ECO:0000256" key="1">
    <source>
        <dbReference type="SAM" id="Phobius"/>
    </source>
</evidence>
<dbReference type="AlphaFoldDB" id="G5GAA3"/>
<feature type="transmembrane region" description="Helical" evidence="1">
    <location>
        <begin position="35"/>
        <end position="57"/>
    </location>
</feature>
<comment type="caution">
    <text evidence="2">The sequence shown here is derived from an EMBL/GenBank/DDBJ whole genome shotgun (WGS) entry which is preliminary data.</text>
</comment>
<evidence type="ECO:0000313" key="2">
    <source>
        <dbReference type="EMBL" id="EHG23690.1"/>
    </source>
</evidence>
<protein>
    <submittedName>
        <fullName evidence="2">Uncharacterized protein</fullName>
    </submittedName>
</protein>
<gene>
    <name evidence="2" type="ORF">HMPREF9332_00504</name>
</gene>
<keyword evidence="3" id="KW-1185">Reference proteome</keyword>